<dbReference type="InterPro" id="IPR008630">
    <property type="entry name" value="Glyco_trans_34"/>
</dbReference>
<dbReference type="EMBL" id="JAADJZ010000002">
    <property type="protein sequence ID" value="KAF2877669.1"/>
    <property type="molecule type" value="Genomic_DNA"/>
</dbReference>
<evidence type="ECO:0000256" key="3">
    <source>
        <dbReference type="ARBA" id="ARBA00022679"/>
    </source>
</evidence>
<evidence type="ECO:0000313" key="5">
    <source>
        <dbReference type="Proteomes" id="UP000481861"/>
    </source>
</evidence>
<sequence>MNPSAREHAASFAGLAPSYKAPTFQDSIVALFDSIKHPLNTTYTDASGKSFVLENQVVWTKPLGKKLLLVDIDTRAPTEDNQMFNPGTLDWSELGVDGAQLVSHAVLNHYMYAQIHGYDYKFIQAAHIEDHHDTWISPHVLHSHIPDYDFVVTMDADTTISHLEVPFEWMFNRWGITEQTSMSMPWDTVEATPDGGTYSNDSKGVLVLNTGFMVVQNANLTMEMLQAWKDCTTETRYPGCGRWKEEWSHEQRAFSEYIRYDFNPTGKNIVAIPCDEAMGWPGMLEDNENRITSNCSGQFIRHHTLKKNMAKTSGAETVMEALAQIVQKSLLSRKADVYVDEAATTLSLDTTEIDTTI</sequence>
<gene>
    <name evidence="4" type="ORF">BDV95DRAFT_481826</name>
</gene>
<name>A0A7C8IEJ5_9PLEO</name>
<comment type="similarity">
    <text evidence="1">Belongs to the glycosyltransferase 34 family.</text>
</comment>
<dbReference type="GO" id="GO:0016757">
    <property type="term" value="F:glycosyltransferase activity"/>
    <property type="evidence" value="ECO:0007669"/>
    <property type="project" value="UniProtKB-KW"/>
</dbReference>
<dbReference type="PANTHER" id="PTHR31306">
    <property type="entry name" value="ALPHA-1,6-MANNOSYLTRANSFERASE MNN11-RELATED"/>
    <property type="match status" value="1"/>
</dbReference>
<evidence type="ECO:0000256" key="2">
    <source>
        <dbReference type="ARBA" id="ARBA00022676"/>
    </source>
</evidence>
<keyword evidence="5" id="KW-1185">Reference proteome</keyword>
<accession>A0A7C8IEJ5</accession>
<evidence type="ECO:0000256" key="1">
    <source>
        <dbReference type="ARBA" id="ARBA00005664"/>
    </source>
</evidence>
<dbReference type="GO" id="GO:0006487">
    <property type="term" value="P:protein N-linked glycosylation"/>
    <property type="evidence" value="ECO:0007669"/>
    <property type="project" value="TreeGrafter"/>
</dbReference>
<keyword evidence="3" id="KW-0808">Transferase</keyword>
<evidence type="ECO:0008006" key="6">
    <source>
        <dbReference type="Google" id="ProtNLM"/>
    </source>
</evidence>
<evidence type="ECO:0000313" key="4">
    <source>
        <dbReference type="EMBL" id="KAF2877669.1"/>
    </source>
</evidence>
<dbReference type="PANTHER" id="PTHR31306:SF3">
    <property type="entry name" value="NUCLEOTIDE-DIPHOSPHO-SUGAR TRANSFERASE DOMAIN-CONTAINING PROTEIN"/>
    <property type="match status" value="1"/>
</dbReference>
<dbReference type="AlphaFoldDB" id="A0A7C8IEJ5"/>
<dbReference type="GO" id="GO:0000139">
    <property type="term" value="C:Golgi membrane"/>
    <property type="evidence" value="ECO:0007669"/>
    <property type="project" value="TreeGrafter"/>
</dbReference>
<comment type="caution">
    <text evidence="4">The sequence shown here is derived from an EMBL/GenBank/DDBJ whole genome shotgun (WGS) entry which is preliminary data.</text>
</comment>
<proteinExistence type="inferred from homology"/>
<dbReference type="InterPro" id="IPR029044">
    <property type="entry name" value="Nucleotide-diphossugar_trans"/>
</dbReference>
<organism evidence="4 5">
    <name type="scientific">Massariosphaeria phaeospora</name>
    <dbReference type="NCBI Taxonomy" id="100035"/>
    <lineage>
        <taxon>Eukaryota</taxon>
        <taxon>Fungi</taxon>
        <taxon>Dikarya</taxon>
        <taxon>Ascomycota</taxon>
        <taxon>Pezizomycotina</taxon>
        <taxon>Dothideomycetes</taxon>
        <taxon>Pleosporomycetidae</taxon>
        <taxon>Pleosporales</taxon>
        <taxon>Pleosporales incertae sedis</taxon>
        <taxon>Massariosphaeria</taxon>
    </lineage>
</organism>
<dbReference type="Gene3D" id="3.90.550.10">
    <property type="entry name" value="Spore Coat Polysaccharide Biosynthesis Protein SpsA, Chain A"/>
    <property type="match status" value="1"/>
</dbReference>
<protein>
    <recommendedName>
        <fullName evidence="6">Nucleotide-diphospho-sugar transferase domain-containing protein</fullName>
    </recommendedName>
</protein>
<keyword evidence="2" id="KW-0328">Glycosyltransferase</keyword>
<reference evidence="4 5" key="1">
    <citation type="submission" date="2020-01" db="EMBL/GenBank/DDBJ databases">
        <authorList>
            <consortium name="DOE Joint Genome Institute"/>
            <person name="Haridas S."/>
            <person name="Albert R."/>
            <person name="Binder M."/>
            <person name="Bloem J."/>
            <person name="Labutti K."/>
            <person name="Salamov A."/>
            <person name="Andreopoulos B."/>
            <person name="Baker S.E."/>
            <person name="Barry K."/>
            <person name="Bills G."/>
            <person name="Bluhm B.H."/>
            <person name="Cannon C."/>
            <person name="Castanera R."/>
            <person name="Culley D.E."/>
            <person name="Daum C."/>
            <person name="Ezra D."/>
            <person name="Gonzalez J.B."/>
            <person name="Henrissat B."/>
            <person name="Kuo A."/>
            <person name="Liang C."/>
            <person name="Lipzen A."/>
            <person name="Lutzoni F."/>
            <person name="Magnuson J."/>
            <person name="Mondo S."/>
            <person name="Nolan M."/>
            <person name="Ohm R."/>
            <person name="Pangilinan J."/>
            <person name="Park H.-J.H."/>
            <person name="Ramirez L."/>
            <person name="Alfaro M."/>
            <person name="Sun H."/>
            <person name="Tritt A."/>
            <person name="Yoshinaga Y."/>
            <person name="Zwiers L.-H.L."/>
            <person name="Turgeon B.G."/>
            <person name="Goodwin S.B."/>
            <person name="Spatafora J.W."/>
            <person name="Crous P.W."/>
            <person name="Grigoriev I.V."/>
        </authorList>
    </citation>
    <scope>NUCLEOTIDE SEQUENCE [LARGE SCALE GENOMIC DNA]</scope>
    <source>
        <strain evidence="4 5">CBS 611.86</strain>
    </source>
</reference>
<dbReference type="OrthoDB" id="3763672at2759"/>
<dbReference type="Proteomes" id="UP000481861">
    <property type="component" value="Unassembled WGS sequence"/>
</dbReference>